<comment type="caution">
    <text evidence="3">The sequence shown here is derived from an EMBL/GenBank/DDBJ whole genome shotgun (WGS) entry which is preliminary data.</text>
</comment>
<feature type="region of interest" description="Disordered" evidence="1">
    <location>
        <begin position="396"/>
        <end position="439"/>
    </location>
</feature>
<dbReference type="AlphaFoldDB" id="A0ABD3NN05"/>
<feature type="domain" description="DUF6824" evidence="2">
    <location>
        <begin position="297"/>
        <end position="379"/>
    </location>
</feature>
<evidence type="ECO:0000256" key="1">
    <source>
        <dbReference type="SAM" id="MobiDB-lite"/>
    </source>
</evidence>
<evidence type="ECO:0000259" key="2">
    <source>
        <dbReference type="Pfam" id="PF20710"/>
    </source>
</evidence>
<dbReference type="EMBL" id="JALLPJ020001046">
    <property type="protein sequence ID" value="KAL3777410.1"/>
    <property type="molecule type" value="Genomic_DNA"/>
</dbReference>
<feature type="compositionally biased region" description="Basic and acidic residues" evidence="1">
    <location>
        <begin position="106"/>
        <end position="131"/>
    </location>
</feature>
<evidence type="ECO:0000313" key="4">
    <source>
        <dbReference type="Proteomes" id="UP001530400"/>
    </source>
</evidence>
<dbReference type="Pfam" id="PF20710">
    <property type="entry name" value="DUF6824"/>
    <property type="match status" value="1"/>
</dbReference>
<feature type="region of interest" description="Disordered" evidence="1">
    <location>
        <begin position="105"/>
        <end position="168"/>
    </location>
</feature>
<dbReference type="InterPro" id="IPR049227">
    <property type="entry name" value="DUF6824"/>
</dbReference>
<feature type="compositionally biased region" description="Basic and acidic residues" evidence="1">
    <location>
        <begin position="197"/>
        <end position="212"/>
    </location>
</feature>
<organism evidence="3 4">
    <name type="scientific">Cyclotella atomus</name>
    <dbReference type="NCBI Taxonomy" id="382360"/>
    <lineage>
        <taxon>Eukaryota</taxon>
        <taxon>Sar</taxon>
        <taxon>Stramenopiles</taxon>
        <taxon>Ochrophyta</taxon>
        <taxon>Bacillariophyta</taxon>
        <taxon>Coscinodiscophyceae</taxon>
        <taxon>Thalassiosirophycidae</taxon>
        <taxon>Stephanodiscales</taxon>
        <taxon>Stephanodiscaceae</taxon>
        <taxon>Cyclotella</taxon>
    </lineage>
</organism>
<feature type="compositionally biased region" description="Polar residues" evidence="1">
    <location>
        <begin position="418"/>
        <end position="427"/>
    </location>
</feature>
<accession>A0ABD3NN05</accession>
<keyword evidence="4" id="KW-1185">Reference proteome</keyword>
<evidence type="ECO:0000313" key="3">
    <source>
        <dbReference type="EMBL" id="KAL3777410.1"/>
    </source>
</evidence>
<proteinExistence type="predicted"/>
<feature type="region of interest" description="Disordered" evidence="1">
    <location>
        <begin position="197"/>
        <end position="220"/>
    </location>
</feature>
<reference evidence="3 4" key="1">
    <citation type="submission" date="2024-10" db="EMBL/GenBank/DDBJ databases">
        <title>Updated reference genomes for cyclostephanoid diatoms.</title>
        <authorList>
            <person name="Roberts W.R."/>
            <person name="Alverson A.J."/>
        </authorList>
    </citation>
    <scope>NUCLEOTIDE SEQUENCE [LARGE SCALE GENOMIC DNA]</scope>
    <source>
        <strain evidence="3 4">AJA010-31</strain>
    </source>
</reference>
<name>A0ABD3NN05_9STRA</name>
<feature type="compositionally biased region" description="Basic and acidic residues" evidence="1">
    <location>
        <begin position="404"/>
        <end position="417"/>
    </location>
</feature>
<dbReference type="Proteomes" id="UP001530400">
    <property type="component" value="Unassembled WGS sequence"/>
</dbReference>
<gene>
    <name evidence="3" type="ORF">ACHAWO_004765</name>
</gene>
<sequence>MTQAEQFNGDREGPSLITPLPIFEEGHLLTASGNSFSDSTGSDLKPKIKKDAESVDVNAIKPDDLSTAASFSNDADFKPDDFKEEPEPVYEFVPLPPFDVLDLEETNPKIKLEPETPSKHYGADTELDPTHLLKPSPAVSPGSDDDMEPLPLSQDSQDEYPLPSGPIADDFLTLFDEMSGETQVGQLQSYGTVQVDEKDQLGSGEGAKKESIPQKSHPMKYLPPPPQYHWHPYAAYPMPPRYPPLPYAHRYSYPFAAPPVHYSSAPVDQYKRHHRSFADSIKDPTKIIEQKDVTDNDVVCGRGGKVNNHPGNKRFRKLISEYNMKYLEAEKQDKPALAFEVVETVKQRGGRFLVKYSSDGFVESDDHRAREKASQALREGAAQLRKEGYGVPDQALKIPPKIKLPNERVRKDKRQDYSLDSTYSSNFEPPRKKVKSVAV</sequence>
<protein>
    <recommendedName>
        <fullName evidence="2">DUF6824 domain-containing protein</fullName>
    </recommendedName>
</protein>